<dbReference type="EMBL" id="QXFT01000349">
    <property type="protein sequence ID" value="KAE9346458.1"/>
    <property type="molecule type" value="Genomic_DNA"/>
</dbReference>
<protein>
    <recommendedName>
        <fullName evidence="4">Pectate lyase</fullName>
    </recommendedName>
</protein>
<name>A0A6A4FLT4_9STRA</name>
<evidence type="ECO:0008006" key="4">
    <source>
        <dbReference type="Google" id="ProtNLM"/>
    </source>
</evidence>
<gene>
    <name evidence="2" type="ORF">PR003_g7416</name>
</gene>
<dbReference type="Proteomes" id="UP000434957">
    <property type="component" value="Unassembled WGS sequence"/>
</dbReference>
<sequence length="59" mass="6572">MARFFFHFACYFAALAQSSRNQLAHTEPVGARTIIHVSGMINCQVQPNKNSLTLQPGCF</sequence>
<organism evidence="2 3">
    <name type="scientific">Phytophthora rubi</name>
    <dbReference type="NCBI Taxonomy" id="129364"/>
    <lineage>
        <taxon>Eukaryota</taxon>
        <taxon>Sar</taxon>
        <taxon>Stramenopiles</taxon>
        <taxon>Oomycota</taxon>
        <taxon>Peronosporomycetes</taxon>
        <taxon>Peronosporales</taxon>
        <taxon>Peronosporaceae</taxon>
        <taxon>Phytophthora</taxon>
    </lineage>
</organism>
<keyword evidence="1" id="KW-0732">Signal</keyword>
<evidence type="ECO:0000313" key="3">
    <source>
        <dbReference type="Proteomes" id="UP000434957"/>
    </source>
</evidence>
<evidence type="ECO:0000313" key="2">
    <source>
        <dbReference type="EMBL" id="KAE9346458.1"/>
    </source>
</evidence>
<keyword evidence="3" id="KW-1185">Reference proteome</keyword>
<comment type="caution">
    <text evidence="2">The sequence shown here is derived from an EMBL/GenBank/DDBJ whole genome shotgun (WGS) entry which is preliminary data.</text>
</comment>
<feature type="chain" id="PRO_5025658400" description="Pectate lyase" evidence="1">
    <location>
        <begin position="17"/>
        <end position="59"/>
    </location>
</feature>
<accession>A0A6A4FLT4</accession>
<dbReference type="AlphaFoldDB" id="A0A6A4FLT4"/>
<reference evidence="2 3" key="1">
    <citation type="submission" date="2018-08" db="EMBL/GenBank/DDBJ databases">
        <title>Genomic investigation of the strawberry pathogen Phytophthora fragariae indicates pathogenicity is determined by transcriptional variation in three key races.</title>
        <authorList>
            <person name="Adams T.M."/>
            <person name="Armitage A.D."/>
            <person name="Sobczyk M.K."/>
            <person name="Bates H.J."/>
            <person name="Dunwell J.M."/>
            <person name="Nellist C.F."/>
            <person name="Harrison R.J."/>
        </authorList>
    </citation>
    <scope>NUCLEOTIDE SEQUENCE [LARGE SCALE GENOMIC DNA]</scope>
    <source>
        <strain evidence="2 3">SCRP333</strain>
    </source>
</reference>
<evidence type="ECO:0000256" key="1">
    <source>
        <dbReference type="SAM" id="SignalP"/>
    </source>
</evidence>
<feature type="signal peptide" evidence="1">
    <location>
        <begin position="1"/>
        <end position="16"/>
    </location>
</feature>
<proteinExistence type="predicted"/>